<evidence type="ECO:0000256" key="5">
    <source>
        <dbReference type="SAM" id="MobiDB-lite"/>
    </source>
</evidence>
<dbReference type="PROSITE" id="PS50850">
    <property type="entry name" value="MFS"/>
    <property type="match status" value="1"/>
</dbReference>
<dbReference type="VEuPathDB" id="FungiDB:PV10_04940"/>
<gene>
    <name evidence="8" type="ORF">B0A52_03400</name>
</gene>
<feature type="transmembrane region" description="Helical" evidence="6">
    <location>
        <begin position="202"/>
        <end position="223"/>
    </location>
</feature>
<evidence type="ECO:0000259" key="7">
    <source>
        <dbReference type="PROSITE" id="PS50850"/>
    </source>
</evidence>
<evidence type="ECO:0000256" key="4">
    <source>
        <dbReference type="ARBA" id="ARBA00023136"/>
    </source>
</evidence>
<organism evidence="8 9">
    <name type="scientific">Exophiala mesophila</name>
    <name type="common">Black yeast-like fungus</name>
    <dbReference type="NCBI Taxonomy" id="212818"/>
    <lineage>
        <taxon>Eukaryota</taxon>
        <taxon>Fungi</taxon>
        <taxon>Dikarya</taxon>
        <taxon>Ascomycota</taxon>
        <taxon>Pezizomycotina</taxon>
        <taxon>Eurotiomycetes</taxon>
        <taxon>Chaetothyriomycetidae</taxon>
        <taxon>Chaetothyriales</taxon>
        <taxon>Herpotrichiellaceae</taxon>
        <taxon>Exophiala</taxon>
    </lineage>
</organism>
<dbReference type="PANTHER" id="PTHR23502">
    <property type="entry name" value="MAJOR FACILITATOR SUPERFAMILY"/>
    <property type="match status" value="1"/>
</dbReference>
<evidence type="ECO:0000256" key="6">
    <source>
        <dbReference type="SAM" id="Phobius"/>
    </source>
</evidence>
<feature type="transmembrane region" description="Helical" evidence="6">
    <location>
        <begin position="434"/>
        <end position="457"/>
    </location>
</feature>
<feature type="transmembrane region" description="Helical" evidence="6">
    <location>
        <begin position="74"/>
        <end position="93"/>
    </location>
</feature>
<name>A0A438N5U9_EXOME</name>
<dbReference type="AlphaFoldDB" id="A0A438N5U9"/>
<feature type="transmembrane region" description="Helical" evidence="6">
    <location>
        <begin position="373"/>
        <end position="395"/>
    </location>
</feature>
<evidence type="ECO:0000256" key="3">
    <source>
        <dbReference type="ARBA" id="ARBA00022989"/>
    </source>
</evidence>
<evidence type="ECO:0000256" key="2">
    <source>
        <dbReference type="ARBA" id="ARBA00022692"/>
    </source>
</evidence>
<reference evidence="8 9" key="1">
    <citation type="submission" date="2017-03" db="EMBL/GenBank/DDBJ databases">
        <title>Genomes of endolithic fungi from Antarctica.</title>
        <authorList>
            <person name="Coleine C."/>
            <person name="Masonjones S."/>
            <person name="Stajich J.E."/>
        </authorList>
    </citation>
    <scope>NUCLEOTIDE SEQUENCE [LARGE SCALE GENOMIC DNA]</scope>
    <source>
        <strain evidence="8 9">CCFEE 6314</strain>
    </source>
</reference>
<evidence type="ECO:0000256" key="1">
    <source>
        <dbReference type="ARBA" id="ARBA00004141"/>
    </source>
</evidence>
<comment type="caution">
    <text evidence="8">The sequence shown here is derived from an EMBL/GenBank/DDBJ whole genome shotgun (WGS) entry which is preliminary data.</text>
</comment>
<dbReference type="Pfam" id="PF07690">
    <property type="entry name" value="MFS_1"/>
    <property type="match status" value="1"/>
</dbReference>
<feature type="region of interest" description="Disordered" evidence="5">
    <location>
        <begin position="1"/>
        <end position="21"/>
    </location>
</feature>
<evidence type="ECO:0000313" key="9">
    <source>
        <dbReference type="Proteomes" id="UP000288859"/>
    </source>
</evidence>
<feature type="compositionally biased region" description="Polar residues" evidence="5">
    <location>
        <begin position="1"/>
        <end position="17"/>
    </location>
</feature>
<dbReference type="EMBL" id="NAJM01000019">
    <property type="protein sequence ID" value="RVX71035.1"/>
    <property type="molecule type" value="Genomic_DNA"/>
</dbReference>
<dbReference type="Proteomes" id="UP000288859">
    <property type="component" value="Unassembled WGS sequence"/>
</dbReference>
<dbReference type="GO" id="GO:0005886">
    <property type="term" value="C:plasma membrane"/>
    <property type="evidence" value="ECO:0007669"/>
    <property type="project" value="TreeGrafter"/>
</dbReference>
<keyword evidence="3 6" id="KW-1133">Transmembrane helix</keyword>
<evidence type="ECO:0000313" key="8">
    <source>
        <dbReference type="EMBL" id="RVX71035.1"/>
    </source>
</evidence>
<feature type="transmembrane region" description="Helical" evidence="6">
    <location>
        <begin position="141"/>
        <end position="158"/>
    </location>
</feature>
<keyword evidence="4 6" id="KW-0472">Membrane</keyword>
<feature type="transmembrane region" description="Helical" evidence="6">
    <location>
        <begin position="340"/>
        <end position="361"/>
    </location>
</feature>
<dbReference type="SUPFAM" id="SSF103473">
    <property type="entry name" value="MFS general substrate transporter"/>
    <property type="match status" value="1"/>
</dbReference>
<dbReference type="InterPro" id="IPR020846">
    <property type="entry name" value="MFS_dom"/>
</dbReference>
<dbReference type="Gene3D" id="1.20.1720.10">
    <property type="entry name" value="Multidrug resistance protein D"/>
    <property type="match status" value="1"/>
</dbReference>
<feature type="domain" description="Major facilitator superfamily (MFS) profile" evidence="7">
    <location>
        <begin position="75"/>
        <end position="470"/>
    </location>
</feature>
<feature type="transmembrane region" description="Helical" evidence="6">
    <location>
        <begin position="113"/>
        <end position="134"/>
    </location>
</feature>
<dbReference type="GO" id="GO:0022857">
    <property type="term" value="F:transmembrane transporter activity"/>
    <property type="evidence" value="ECO:0007669"/>
    <property type="project" value="InterPro"/>
</dbReference>
<proteinExistence type="predicted"/>
<dbReference type="PANTHER" id="PTHR23502:SF181">
    <property type="entry name" value="MAJOR FACILITATOR SUPERFAMILY (MFS) PROFILE DOMAIN-CONTAINING PROTEIN"/>
    <property type="match status" value="1"/>
</dbReference>
<dbReference type="InterPro" id="IPR036259">
    <property type="entry name" value="MFS_trans_sf"/>
</dbReference>
<dbReference type="OrthoDB" id="5215911at2759"/>
<sequence length="470" mass="51920">METKDSIPSSEHVSQTLHEGGLHEKPETHIHGIVDAAHLYQEDSEGRVLARLLLPRPTDDPNDPLTWPLWRKHLVNFTVSLFVFLSNYITNSISPVLIPIATDFDITLTQASYLLTLNLLFLGLGNLFWVPLALKIGKRPVWVLCAIIFFASSVWSAVAKDFGSLLGARIVQGFGASAAEALGPTVVGDLFFLHERGLWMGLYVWVFSTGSGISGTFAGLIYNSRPDWHFVLWVNVILVGFLLVLVILFAAETNFIRPEDTEGGEGMDHTQLEEIRARGQTNWTASLSLFGWYDSPLATGNINISYVVCGCFGAVAGGALSDWIVAFITKRRGGYFAPEFRLWCLIPGVIFLPIATIMWGAGIEKHLHPMIPIVASGIMWGIVISVPCTAMAYVVDCYRPLAGETMTILTALKNTISFGVSFAVVPWIELNGYLQVGGWLLLIVGGIFLTTIPMYIYGERIRRWSQKLKI</sequence>
<comment type="subcellular location">
    <subcellularLocation>
        <location evidence="1">Membrane</location>
        <topology evidence="1">Multi-pass membrane protein</topology>
    </subcellularLocation>
</comment>
<keyword evidence="2 6" id="KW-0812">Transmembrane</keyword>
<feature type="transmembrane region" description="Helical" evidence="6">
    <location>
        <begin position="407"/>
        <end position="428"/>
    </location>
</feature>
<feature type="transmembrane region" description="Helical" evidence="6">
    <location>
        <begin position="230"/>
        <end position="251"/>
    </location>
</feature>
<feature type="transmembrane region" description="Helical" evidence="6">
    <location>
        <begin position="304"/>
        <end position="328"/>
    </location>
</feature>
<dbReference type="InterPro" id="IPR011701">
    <property type="entry name" value="MFS"/>
</dbReference>
<accession>A0A438N5U9</accession>
<protein>
    <recommendedName>
        <fullName evidence="7">Major facilitator superfamily (MFS) profile domain-containing protein</fullName>
    </recommendedName>
</protein>